<name>A0A1I0R9S4_9FIRM</name>
<sequence length="216" mass="25131">MIVVLFDVNDNLTDFYNLSRIRIYKKEDQEFKVIREISDISMDTSNIKSSRESLSKLIEEFGTSKIIVGSQITGIPYHFFAKEGFEIFEAQKFSEELLAQIHEDYIENPKNNLDSDENDLEKIEIANTPIAPFATNEEGDYFLDFTRVQKYRPEITSKKALLPFLSNELYQSLIIVCNHVMPWLENYFAENKNIQFSSKRENGIYTIIIVHKGCSD</sequence>
<protein>
    <submittedName>
        <fullName evidence="1">Iron only nitrogenase protein AnfO (AnfO_nitrog)</fullName>
    </submittedName>
</protein>
<reference evidence="1 2" key="1">
    <citation type="submission" date="2016-10" db="EMBL/GenBank/DDBJ databases">
        <authorList>
            <person name="de Groot N.N."/>
        </authorList>
    </citation>
    <scope>NUCLEOTIDE SEQUENCE [LARGE SCALE GENOMIC DNA]</scope>
    <source>
        <strain evidence="1 2">DSM 9179</strain>
    </source>
</reference>
<gene>
    <name evidence="1" type="ORF">SAMN05421659_11349</name>
</gene>
<dbReference type="AlphaFoldDB" id="A0A1I0R9S4"/>
<dbReference type="InterPro" id="IPR014287">
    <property type="entry name" value="Nase_Fe-Fe_AnfO"/>
</dbReference>
<keyword evidence="2" id="KW-1185">Reference proteome</keyword>
<dbReference type="Pfam" id="PF09582">
    <property type="entry name" value="AnfO_nitrog"/>
    <property type="match status" value="1"/>
</dbReference>
<organism evidence="1 2">
    <name type="scientific">[Clostridium] fimetarium</name>
    <dbReference type="NCBI Taxonomy" id="99656"/>
    <lineage>
        <taxon>Bacteria</taxon>
        <taxon>Bacillati</taxon>
        <taxon>Bacillota</taxon>
        <taxon>Clostridia</taxon>
        <taxon>Lachnospirales</taxon>
        <taxon>Lachnospiraceae</taxon>
    </lineage>
</organism>
<evidence type="ECO:0000313" key="2">
    <source>
        <dbReference type="Proteomes" id="UP000199701"/>
    </source>
</evidence>
<dbReference type="EMBL" id="FOJI01000013">
    <property type="protein sequence ID" value="SEW37565.1"/>
    <property type="molecule type" value="Genomic_DNA"/>
</dbReference>
<proteinExistence type="predicted"/>
<dbReference type="Proteomes" id="UP000199701">
    <property type="component" value="Unassembled WGS sequence"/>
</dbReference>
<accession>A0A1I0R9S4</accession>
<evidence type="ECO:0000313" key="1">
    <source>
        <dbReference type="EMBL" id="SEW37565.1"/>
    </source>
</evidence>
<dbReference type="STRING" id="99656.SAMN05421659_11349"/>